<keyword evidence="2" id="KW-0732">Signal</keyword>
<dbReference type="OrthoDB" id="2657661at2759"/>
<protein>
    <recommendedName>
        <fullName evidence="5">WW domain-containing protein</fullName>
    </recommendedName>
</protein>
<evidence type="ECO:0000313" key="3">
    <source>
        <dbReference type="EMBL" id="CCM03271.1"/>
    </source>
</evidence>
<dbReference type="HOGENOM" id="CLU_650585_0_0_1"/>
<sequence length="422" mass="47738">MTPHPPKSPLSLILGLLRLLVSVPVKWSQQHLQLVWLFLKRRFQRLRSKDRDGRGGTTPGGLGSQGMVDEKAWKEEGECDVIYSSREPVSHLGISEHVSPENLLRVNNTPSRPVSVAYSQSSDSPYSIDVQTASQSSINLSVSVPGGRVYRNSAYDGTGQDHLRAPSSRPSSRSSVRTGDRRFAREVYKPTSGRAISRSRSQGRSPVPTPHISPQTSVLSVSFHEKSASNSRINLAVPSGHIPDPLRIQRQRRTQTLYPILQTRRYDKVSVLEDLESVFIVKPLETTFPRSNVPLGWEALVHPEGALYFYHPEKKIFTEAYLCDPDIFLEIDDFAAQVEEVIQAQPNPLPEHVELVLELEENKKENKETKHHWCYYFVDHKSRTLFWLHEYDIVGELGGSLKGLNSAPHVMAEEFGIEENYW</sequence>
<feature type="compositionally biased region" description="Basic and acidic residues" evidence="1">
    <location>
        <begin position="178"/>
        <end position="188"/>
    </location>
</feature>
<dbReference type="InParanoid" id="J4IAP5"/>
<feature type="signal peptide" evidence="2">
    <location>
        <begin position="1"/>
        <end position="28"/>
    </location>
</feature>
<gene>
    <name evidence="3" type="ORF">FIBRA_05399</name>
</gene>
<feature type="compositionally biased region" description="Gly residues" evidence="1">
    <location>
        <begin position="55"/>
        <end position="64"/>
    </location>
</feature>
<dbReference type="RefSeq" id="XP_012182554.1">
    <property type="nucleotide sequence ID" value="XM_012327164.1"/>
</dbReference>
<feature type="compositionally biased region" description="Low complexity" evidence="1">
    <location>
        <begin position="166"/>
        <end position="175"/>
    </location>
</feature>
<feature type="region of interest" description="Disordered" evidence="1">
    <location>
        <begin position="49"/>
        <end position="69"/>
    </location>
</feature>
<dbReference type="Proteomes" id="UP000006352">
    <property type="component" value="Unassembled WGS sequence"/>
</dbReference>
<evidence type="ECO:0000313" key="4">
    <source>
        <dbReference type="Proteomes" id="UP000006352"/>
    </source>
</evidence>
<keyword evidence="4" id="KW-1185">Reference proteome</keyword>
<dbReference type="GeneID" id="24098182"/>
<evidence type="ECO:0000256" key="1">
    <source>
        <dbReference type="SAM" id="MobiDB-lite"/>
    </source>
</evidence>
<name>J4IAP5_9APHY</name>
<accession>J4IAP5</accession>
<dbReference type="EMBL" id="HE797108">
    <property type="protein sequence ID" value="CCM03271.1"/>
    <property type="molecule type" value="Genomic_DNA"/>
</dbReference>
<feature type="region of interest" description="Disordered" evidence="1">
    <location>
        <begin position="151"/>
        <end position="216"/>
    </location>
</feature>
<dbReference type="STRING" id="599839.J4IAP5"/>
<reference evidence="3 4" key="1">
    <citation type="journal article" date="2012" name="Appl. Environ. Microbiol.">
        <title>Short-read sequencing for genomic analysis of the brown rot fungus Fibroporia radiculosa.</title>
        <authorList>
            <person name="Tang J.D."/>
            <person name="Perkins A.D."/>
            <person name="Sonstegard T.S."/>
            <person name="Schroeder S.G."/>
            <person name="Burgess S.C."/>
            <person name="Diehl S.V."/>
        </authorList>
    </citation>
    <scope>NUCLEOTIDE SEQUENCE [LARGE SCALE GENOMIC DNA]</scope>
    <source>
        <strain evidence="3 4">TFFH 294</strain>
    </source>
</reference>
<organism evidence="3 4">
    <name type="scientific">Fibroporia radiculosa</name>
    <dbReference type="NCBI Taxonomy" id="599839"/>
    <lineage>
        <taxon>Eukaryota</taxon>
        <taxon>Fungi</taxon>
        <taxon>Dikarya</taxon>
        <taxon>Basidiomycota</taxon>
        <taxon>Agaricomycotina</taxon>
        <taxon>Agaricomycetes</taxon>
        <taxon>Polyporales</taxon>
        <taxon>Fibroporiaceae</taxon>
        <taxon>Fibroporia</taxon>
    </lineage>
</organism>
<proteinExistence type="predicted"/>
<evidence type="ECO:0008006" key="5">
    <source>
        <dbReference type="Google" id="ProtNLM"/>
    </source>
</evidence>
<feature type="chain" id="PRO_5003778847" description="WW domain-containing protein" evidence="2">
    <location>
        <begin position="29"/>
        <end position="422"/>
    </location>
</feature>
<dbReference type="AlphaFoldDB" id="J4IAP5"/>
<evidence type="ECO:0000256" key="2">
    <source>
        <dbReference type="SAM" id="SignalP"/>
    </source>
</evidence>